<dbReference type="OrthoDB" id="3141857at2759"/>
<dbReference type="InParanoid" id="A0A2T2ZS87"/>
<dbReference type="Proteomes" id="UP000241462">
    <property type="component" value="Unassembled WGS sequence"/>
</dbReference>
<keyword evidence="2" id="KW-0472">Membrane</keyword>
<evidence type="ECO:0000313" key="4">
    <source>
        <dbReference type="Proteomes" id="UP000241462"/>
    </source>
</evidence>
<keyword evidence="4" id="KW-1185">Reference proteome</keyword>
<keyword evidence="2" id="KW-0812">Transmembrane</keyword>
<feature type="region of interest" description="Disordered" evidence="1">
    <location>
        <begin position="60"/>
        <end position="101"/>
    </location>
</feature>
<dbReference type="InterPro" id="IPR039965">
    <property type="entry name" value="C3H7.08c"/>
</dbReference>
<organism evidence="3 4">
    <name type="scientific">Coniella lustricola</name>
    <dbReference type="NCBI Taxonomy" id="2025994"/>
    <lineage>
        <taxon>Eukaryota</taxon>
        <taxon>Fungi</taxon>
        <taxon>Dikarya</taxon>
        <taxon>Ascomycota</taxon>
        <taxon>Pezizomycotina</taxon>
        <taxon>Sordariomycetes</taxon>
        <taxon>Sordariomycetidae</taxon>
        <taxon>Diaporthales</taxon>
        <taxon>Schizoparmaceae</taxon>
        <taxon>Coniella</taxon>
    </lineage>
</organism>
<feature type="transmembrane region" description="Helical" evidence="2">
    <location>
        <begin position="39"/>
        <end position="58"/>
    </location>
</feature>
<dbReference type="PANTHER" id="PTHR40466:SF1">
    <property type="entry name" value="FUNGAL PROTEIN"/>
    <property type="match status" value="1"/>
</dbReference>
<reference evidence="3 4" key="1">
    <citation type="journal article" date="2018" name="Mycol. Prog.">
        <title>Coniella lustricola, a new species from submerged detritus.</title>
        <authorList>
            <person name="Raudabaugh D.B."/>
            <person name="Iturriaga T."/>
            <person name="Carver A."/>
            <person name="Mondo S."/>
            <person name="Pangilinan J."/>
            <person name="Lipzen A."/>
            <person name="He G."/>
            <person name="Amirebrahimi M."/>
            <person name="Grigoriev I.V."/>
            <person name="Miller A.N."/>
        </authorList>
    </citation>
    <scope>NUCLEOTIDE SEQUENCE [LARGE SCALE GENOMIC DNA]</scope>
    <source>
        <strain evidence="3 4">B22-T-1</strain>
    </source>
</reference>
<dbReference type="AlphaFoldDB" id="A0A2T2ZS87"/>
<protein>
    <submittedName>
        <fullName evidence="3">Uncharacterized protein</fullName>
    </submittedName>
</protein>
<evidence type="ECO:0000313" key="3">
    <source>
        <dbReference type="EMBL" id="PSR74869.1"/>
    </source>
</evidence>
<keyword evidence="2" id="KW-1133">Transmembrane helix</keyword>
<sequence length="130" mass="14121">MASRIATRAFSTTVRRLSTQEAGHSQNVLKQETKRNPELMILGGVMVFALGGAGYYFGRSPTSSTSEQKVPHAGSPWETGGEGKYQYYPGGDRSATPKEAPSAVNVVVVPDVSLPKELHDKYNKWGKDGY</sequence>
<evidence type="ECO:0000256" key="2">
    <source>
        <dbReference type="SAM" id="Phobius"/>
    </source>
</evidence>
<name>A0A2T2ZS87_9PEZI</name>
<evidence type="ECO:0000256" key="1">
    <source>
        <dbReference type="SAM" id="MobiDB-lite"/>
    </source>
</evidence>
<dbReference type="EMBL" id="KZ678824">
    <property type="protein sequence ID" value="PSR74869.1"/>
    <property type="molecule type" value="Genomic_DNA"/>
</dbReference>
<accession>A0A2T2ZS87</accession>
<dbReference type="PANTHER" id="PTHR40466">
    <property type="entry name" value="EXPRESSED PROTEIN"/>
    <property type="match status" value="1"/>
</dbReference>
<gene>
    <name evidence="3" type="ORF">BD289DRAFT_379756</name>
</gene>
<proteinExistence type="predicted"/>